<dbReference type="Pfam" id="PF08216">
    <property type="entry name" value="CTNNBL"/>
    <property type="match status" value="1"/>
</dbReference>
<dbReference type="AlphaFoldDB" id="A0ABD2YYI1"/>
<dbReference type="InterPro" id="IPR011989">
    <property type="entry name" value="ARM-like"/>
</dbReference>
<dbReference type="EMBL" id="JBJUIK010000011">
    <property type="protein sequence ID" value="KAL3512330.1"/>
    <property type="molecule type" value="Genomic_DNA"/>
</dbReference>
<dbReference type="Proteomes" id="UP001630127">
    <property type="component" value="Unassembled WGS sequence"/>
</dbReference>
<accession>A0ABD2YYI1</accession>
<evidence type="ECO:0000313" key="3">
    <source>
        <dbReference type="Proteomes" id="UP001630127"/>
    </source>
</evidence>
<dbReference type="InterPro" id="IPR013180">
    <property type="entry name" value="CTNNBL1_N"/>
</dbReference>
<protein>
    <recommendedName>
        <fullName evidence="1">Beta-catenin-like protein 1 N-terminal domain-containing protein</fullName>
    </recommendedName>
</protein>
<feature type="domain" description="Beta-catenin-like protein 1 N-terminal" evidence="1">
    <location>
        <begin position="56"/>
        <end position="112"/>
    </location>
</feature>
<reference evidence="2 3" key="1">
    <citation type="submission" date="2024-11" db="EMBL/GenBank/DDBJ databases">
        <title>A near-complete genome assembly of Cinchona calisaya.</title>
        <authorList>
            <person name="Lian D.C."/>
            <person name="Zhao X.W."/>
            <person name="Wei L."/>
        </authorList>
    </citation>
    <scope>NUCLEOTIDE SEQUENCE [LARGE SCALE GENOMIC DNA]</scope>
    <source>
        <tissue evidence="2">Nenye</tissue>
    </source>
</reference>
<dbReference type="Gene3D" id="1.25.10.10">
    <property type="entry name" value="Leucine-rich Repeat Variant"/>
    <property type="match status" value="1"/>
</dbReference>
<evidence type="ECO:0000313" key="2">
    <source>
        <dbReference type="EMBL" id="KAL3512330.1"/>
    </source>
</evidence>
<gene>
    <name evidence="2" type="ORF">ACH5RR_025047</name>
</gene>
<keyword evidence="3" id="KW-1185">Reference proteome</keyword>
<comment type="caution">
    <text evidence="2">The sequence shown here is derived from an EMBL/GenBank/DDBJ whole genome shotgun (WGS) entry which is preliminary data.</text>
</comment>
<name>A0ABD2YYI1_9GENT</name>
<proteinExistence type="predicted"/>
<organism evidence="2 3">
    <name type="scientific">Cinchona calisaya</name>
    <dbReference type="NCBI Taxonomy" id="153742"/>
    <lineage>
        <taxon>Eukaryota</taxon>
        <taxon>Viridiplantae</taxon>
        <taxon>Streptophyta</taxon>
        <taxon>Embryophyta</taxon>
        <taxon>Tracheophyta</taxon>
        <taxon>Spermatophyta</taxon>
        <taxon>Magnoliopsida</taxon>
        <taxon>eudicotyledons</taxon>
        <taxon>Gunneridae</taxon>
        <taxon>Pentapetalae</taxon>
        <taxon>asterids</taxon>
        <taxon>lamiids</taxon>
        <taxon>Gentianales</taxon>
        <taxon>Rubiaceae</taxon>
        <taxon>Cinchonoideae</taxon>
        <taxon>Cinchoneae</taxon>
        <taxon>Cinchona</taxon>
    </lineage>
</organism>
<feature type="non-terminal residue" evidence="2">
    <location>
        <position position="1"/>
    </location>
</feature>
<evidence type="ECO:0000259" key="1">
    <source>
        <dbReference type="Pfam" id="PF08216"/>
    </source>
</evidence>
<sequence>NVIRGNAVPDSSGRLIKYNTTTKDVKTHSASTTPVLNLHPRHSSPPLWLKNIDGVLELHPWLVSLGTIHFMTQILDHNNTHIAIEAISVIEDLTYQNILDGEENDELLNVLMNPN</sequence>